<dbReference type="Proteomes" id="UP000732193">
    <property type="component" value="Unassembled WGS sequence"/>
</dbReference>
<keyword evidence="6 16" id="KW-0808">Transferase</keyword>
<dbReference type="InterPro" id="IPR041354">
    <property type="entry name" value="4PPT_N"/>
</dbReference>
<comment type="subunit">
    <text evidence="4">EntB, EntD, EntE, and EntF form a multienzyme complex called enterobactin synthase.</text>
</comment>
<feature type="binding site" evidence="13">
    <location>
        <position position="110"/>
    </location>
    <ligand>
        <name>Mg(2+)</name>
        <dbReference type="ChEBI" id="CHEBI:18420"/>
    </ligand>
</feature>
<dbReference type="GO" id="GO:0005886">
    <property type="term" value="C:plasma membrane"/>
    <property type="evidence" value="ECO:0007669"/>
    <property type="project" value="TreeGrafter"/>
</dbReference>
<name>A0AAE2VUU8_9RHOB</name>
<dbReference type="GO" id="GO:0009239">
    <property type="term" value="P:enterobactin biosynthetic process"/>
    <property type="evidence" value="ECO:0007669"/>
    <property type="project" value="UniProtKB-KW"/>
</dbReference>
<feature type="domain" description="4'-phosphopantetheinyl transferase" evidence="14">
    <location>
        <begin position="106"/>
        <end position="188"/>
    </location>
</feature>
<comment type="function">
    <text evidence="1">Involved in the biosynthesis of the siderophore enterobactin (enterochelin), which is a macrocyclic trimeric lactone of N-(2,3-dihydroxybenzoyl)-serine. The serine trilactone serves as a scaffolding for the three catechol functionalities that provide hexadentate coordination for the tightly ligated iron(2+) atoms. Plays an essential role in the assembly of the enterobactin by catalyzing the transfer of the 4'-phosphopantetheine (Ppant) moiety from coenzyme A to the apo-domains of both EntB (ArCP domain) and EntF (PCP domain) to yield their holo-forms which make them competent for the activation of 2,3-dihydroxybenzoate (DHB) and L-serine, respectively.</text>
</comment>
<dbReference type="Pfam" id="PF01648">
    <property type="entry name" value="ACPS"/>
    <property type="match status" value="1"/>
</dbReference>
<evidence type="ECO:0000259" key="15">
    <source>
        <dbReference type="Pfam" id="PF17837"/>
    </source>
</evidence>
<dbReference type="InterPro" id="IPR008278">
    <property type="entry name" value="4-PPantetheinyl_Trfase_dom"/>
</dbReference>
<feature type="binding site" evidence="13">
    <location>
        <position position="111"/>
    </location>
    <ligand>
        <name>Mg(2+)</name>
        <dbReference type="ChEBI" id="CHEBI:18420"/>
    </ligand>
</feature>
<evidence type="ECO:0000313" key="17">
    <source>
        <dbReference type="Proteomes" id="UP000732193"/>
    </source>
</evidence>
<dbReference type="InterPro" id="IPR037143">
    <property type="entry name" value="4-PPantetheinyl_Trfase_dom_sf"/>
</dbReference>
<evidence type="ECO:0000256" key="4">
    <source>
        <dbReference type="ARBA" id="ARBA00011503"/>
    </source>
</evidence>
<dbReference type="InterPro" id="IPR003542">
    <property type="entry name" value="Enbac_synth_compD-like"/>
</dbReference>
<comment type="caution">
    <text evidence="16">The sequence shown here is derived from an EMBL/GenBank/DDBJ whole genome shotgun (WGS) entry which is preliminary data.</text>
</comment>
<gene>
    <name evidence="16" type="ORF">JQV55_00850</name>
</gene>
<dbReference type="AlphaFoldDB" id="A0AAE2VUU8"/>
<evidence type="ECO:0000256" key="6">
    <source>
        <dbReference type="ARBA" id="ARBA00022679"/>
    </source>
</evidence>
<proteinExistence type="inferred from homology"/>
<evidence type="ECO:0000256" key="11">
    <source>
        <dbReference type="ARBA" id="ARBA00049191"/>
    </source>
</evidence>
<evidence type="ECO:0000259" key="14">
    <source>
        <dbReference type="Pfam" id="PF01648"/>
    </source>
</evidence>
<dbReference type="GO" id="GO:0009366">
    <property type="term" value="C:enterobactin synthetase complex"/>
    <property type="evidence" value="ECO:0007669"/>
    <property type="project" value="InterPro"/>
</dbReference>
<feature type="binding site" evidence="12">
    <location>
        <begin position="89"/>
        <end position="90"/>
    </location>
    <ligand>
        <name>CoA</name>
        <dbReference type="ChEBI" id="CHEBI:57287"/>
    </ligand>
</feature>
<feature type="binding site" evidence="12">
    <location>
        <position position="53"/>
    </location>
    <ligand>
        <name>CoA</name>
        <dbReference type="ChEBI" id="CHEBI:57287"/>
    </ligand>
</feature>
<dbReference type="GO" id="GO:0008897">
    <property type="term" value="F:holo-[acyl-carrier-protein] synthase activity"/>
    <property type="evidence" value="ECO:0007669"/>
    <property type="project" value="InterPro"/>
</dbReference>
<dbReference type="EMBL" id="JAFBRM010000001">
    <property type="protein sequence ID" value="MBM1712105.1"/>
    <property type="molecule type" value="Genomic_DNA"/>
</dbReference>
<dbReference type="SUPFAM" id="SSF56214">
    <property type="entry name" value="4'-phosphopantetheinyl transferase"/>
    <property type="match status" value="1"/>
</dbReference>
<evidence type="ECO:0000256" key="10">
    <source>
        <dbReference type="ARBA" id="ARBA00049176"/>
    </source>
</evidence>
<dbReference type="Pfam" id="PF17837">
    <property type="entry name" value="4PPT_N"/>
    <property type="match status" value="1"/>
</dbReference>
<dbReference type="PRINTS" id="PR01399">
    <property type="entry name" value="ENTSNTHTASED"/>
</dbReference>
<dbReference type="RefSeq" id="WP_203240941.1">
    <property type="nucleotide sequence ID" value="NZ_JAFBRH010000001.1"/>
</dbReference>
<feature type="binding site" evidence="12">
    <location>
        <position position="45"/>
    </location>
    <ligand>
        <name>CoA</name>
        <dbReference type="ChEBI" id="CHEBI:57287"/>
    </ligand>
</feature>
<accession>A0AAE2VUU8</accession>
<evidence type="ECO:0000313" key="16">
    <source>
        <dbReference type="EMBL" id="MBM1712105.1"/>
    </source>
</evidence>
<feature type="domain" description="4'-phosphopantetheinyl transferase N-terminal" evidence="15">
    <location>
        <begin position="34"/>
        <end position="99"/>
    </location>
</feature>
<evidence type="ECO:0000256" key="9">
    <source>
        <dbReference type="ARBA" id="ARBA00031996"/>
    </source>
</evidence>
<sequence length="222" mass="23445">MTRTQAVIAALFDGPVAVGVTDPRKPQPPAMGDEAAHLAQAIPARQREFAAGRAAARIAMAQLGMPPVPVPASLDRAPLWPNGISGSISHTTSLCAAVLRAGGHCLGLDIEENMPLSQDLLSTICSDAEQDIIAGPDQLWLAKLVFCAKEATYKAQYPLTKMLFGFDHIDIALDRSAGRFTATFLKPAGDFVAGDMLLGRFDQTDGHLVTAAWADKSPVKGA</sequence>
<comment type="catalytic activity">
    <reaction evidence="11">
        <text>apo-[peptidyl-carrier protein] + CoA = holo-[peptidyl-carrier protein] + adenosine 3',5'-bisphosphate + H(+)</text>
        <dbReference type="Rhea" id="RHEA:46228"/>
        <dbReference type="Rhea" id="RHEA-COMP:11479"/>
        <dbReference type="Rhea" id="RHEA-COMP:11480"/>
        <dbReference type="ChEBI" id="CHEBI:15378"/>
        <dbReference type="ChEBI" id="CHEBI:29999"/>
        <dbReference type="ChEBI" id="CHEBI:57287"/>
        <dbReference type="ChEBI" id="CHEBI:58343"/>
        <dbReference type="ChEBI" id="CHEBI:64479"/>
    </reaction>
</comment>
<feature type="binding site" evidence="12">
    <location>
        <position position="109"/>
    </location>
    <ligand>
        <name>CoA</name>
        <dbReference type="ChEBI" id="CHEBI:57287"/>
    </ligand>
</feature>
<evidence type="ECO:0000256" key="3">
    <source>
        <dbReference type="ARBA" id="ARBA00008342"/>
    </source>
</evidence>
<evidence type="ECO:0000256" key="1">
    <source>
        <dbReference type="ARBA" id="ARBA00003937"/>
    </source>
</evidence>
<comment type="pathway">
    <text evidence="2">Siderophore biosynthesis; enterobactin biosynthesis.</text>
</comment>
<evidence type="ECO:0000256" key="5">
    <source>
        <dbReference type="ARBA" id="ARBA00019087"/>
    </source>
</evidence>
<dbReference type="PANTHER" id="PTHR38096">
    <property type="entry name" value="ENTEROBACTIN SYNTHASE COMPONENT D"/>
    <property type="match status" value="1"/>
</dbReference>
<evidence type="ECO:0000256" key="8">
    <source>
        <dbReference type="ARBA" id="ARBA00029894"/>
    </source>
</evidence>
<protein>
    <recommendedName>
        <fullName evidence="5">Enterobactin synthase component D</fullName>
    </recommendedName>
    <alternativeName>
        <fullName evidence="8">4'-phosphopantetheinyl transferase EntD</fullName>
    </alternativeName>
    <alternativeName>
        <fullName evidence="9">Enterochelin synthase D</fullName>
    </alternativeName>
</protein>
<keyword evidence="13" id="KW-0460">Magnesium</keyword>
<organism evidence="16 17">
    <name type="scientific">Sulfitobacter geojensis</name>
    <dbReference type="NCBI Taxonomy" id="1342299"/>
    <lineage>
        <taxon>Bacteria</taxon>
        <taxon>Pseudomonadati</taxon>
        <taxon>Pseudomonadota</taxon>
        <taxon>Alphaproteobacteria</taxon>
        <taxon>Rhodobacterales</taxon>
        <taxon>Roseobacteraceae</taxon>
        <taxon>Sulfitobacter</taxon>
    </lineage>
</organism>
<evidence type="ECO:0000256" key="7">
    <source>
        <dbReference type="ARBA" id="ARBA00023191"/>
    </source>
</evidence>
<keyword evidence="17" id="KW-1185">Reference proteome</keyword>
<evidence type="ECO:0000256" key="13">
    <source>
        <dbReference type="PIRSR" id="PIRSR603542-2"/>
    </source>
</evidence>
<feature type="binding site" evidence="13">
    <location>
        <position position="109"/>
    </location>
    <ligand>
        <name>Mg(2+)</name>
        <dbReference type="ChEBI" id="CHEBI:18420"/>
    </ligand>
</feature>
<keyword evidence="13" id="KW-0479">Metal-binding</keyword>
<comment type="catalytic activity">
    <reaction evidence="10">
        <text>apo-[aryl-carrier protein] + CoA = holo-[aryl-carrier protein] + adenosine 3',5'-bisphosphate + H(+)</text>
        <dbReference type="Rhea" id="RHEA:48404"/>
        <dbReference type="Rhea" id="RHEA-COMP:15903"/>
        <dbReference type="Rhea" id="RHEA-COMP:17557"/>
        <dbReference type="ChEBI" id="CHEBI:15378"/>
        <dbReference type="ChEBI" id="CHEBI:29999"/>
        <dbReference type="ChEBI" id="CHEBI:57287"/>
        <dbReference type="ChEBI" id="CHEBI:58343"/>
        <dbReference type="ChEBI" id="CHEBI:64479"/>
    </reaction>
</comment>
<feature type="binding site" evidence="12">
    <location>
        <position position="154"/>
    </location>
    <ligand>
        <name>CoA</name>
        <dbReference type="ChEBI" id="CHEBI:57287"/>
    </ligand>
</feature>
<keyword evidence="7" id="KW-0259">Enterobactin biosynthesis</keyword>
<dbReference type="Gene3D" id="3.90.470.20">
    <property type="entry name" value="4'-phosphopantetheinyl transferase domain"/>
    <property type="match status" value="1"/>
</dbReference>
<comment type="similarity">
    <text evidence="3">Belongs to the P-Pant transferase superfamily. EntD family.</text>
</comment>
<feature type="binding site" evidence="12">
    <location>
        <position position="150"/>
    </location>
    <ligand>
        <name>CoA</name>
        <dbReference type="ChEBI" id="CHEBI:57287"/>
    </ligand>
</feature>
<comment type="cofactor">
    <cofactor evidence="13">
        <name>Mg(2+)</name>
        <dbReference type="ChEBI" id="CHEBI:18420"/>
    </cofactor>
</comment>
<evidence type="ECO:0000256" key="2">
    <source>
        <dbReference type="ARBA" id="ARBA00004993"/>
    </source>
</evidence>
<evidence type="ECO:0000256" key="12">
    <source>
        <dbReference type="PIRSR" id="PIRSR603542-1"/>
    </source>
</evidence>
<dbReference type="GO" id="GO:0000287">
    <property type="term" value="F:magnesium ion binding"/>
    <property type="evidence" value="ECO:0007669"/>
    <property type="project" value="InterPro"/>
</dbReference>
<dbReference type="PANTHER" id="PTHR38096:SF1">
    <property type="entry name" value="ENTEROBACTIN SYNTHASE COMPONENT D"/>
    <property type="match status" value="1"/>
</dbReference>
<reference evidence="16 17" key="1">
    <citation type="submission" date="2021-01" db="EMBL/GenBank/DDBJ databases">
        <title>Diatom-associated Roseobacters Show Island Model of Population Structure.</title>
        <authorList>
            <person name="Qu L."/>
            <person name="Feng X."/>
            <person name="Chen Y."/>
            <person name="Li L."/>
            <person name="Wang X."/>
            <person name="Hu Z."/>
            <person name="Wang H."/>
            <person name="Luo H."/>
        </authorList>
    </citation>
    <scope>NUCLEOTIDE SEQUENCE [LARGE SCALE GENOMIC DNA]</scope>
    <source>
        <strain evidence="16 17">TR60-84</strain>
    </source>
</reference>